<sequence>MEVLIRRSTFLRVVMVFNEAKRSYRANRDRFFYYPVLLKFVEALVKLYS</sequence>
<dbReference type="Proteomes" id="UP000198432">
    <property type="component" value="Unassembled WGS sequence"/>
</dbReference>
<keyword evidence="2" id="KW-1185">Reference proteome</keyword>
<accession>A0A239IGR4</accession>
<protein>
    <submittedName>
        <fullName evidence="1">Uncharacterized protein</fullName>
    </submittedName>
</protein>
<gene>
    <name evidence="1" type="ORF">SAMN06296052_11745</name>
</gene>
<evidence type="ECO:0000313" key="2">
    <source>
        <dbReference type="Proteomes" id="UP000198432"/>
    </source>
</evidence>
<name>A0A239IGR4_9BACT</name>
<evidence type="ECO:0000313" key="1">
    <source>
        <dbReference type="EMBL" id="SNS92755.1"/>
    </source>
</evidence>
<proteinExistence type="predicted"/>
<reference evidence="2" key="1">
    <citation type="submission" date="2017-06" db="EMBL/GenBank/DDBJ databases">
        <authorList>
            <person name="Varghese N."/>
            <person name="Submissions S."/>
        </authorList>
    </citation>
    <scope>NUCLEOTIDE SEQUENCE [LARGE SCALE GENOMIC DNA]</scope>
    <source>
        <strain evidence="2">NKM1</strain>
    </source>
</reference>
<organism evidence="1 2">
    <name type="scientific">Pontibacter ummariensis</name>
    <dbReference type="NCBI Taxonomy" id="1610492"/>
    <lineage>
        <taxon>Bacteria</taxon>
        <taxon>Pseudomonadati</taxon>
        <taxon>Bacteroidota</taxon>
        <taxon>Cytophagia</taxon>
        <taxon>Cytophagales</taxon>
        <taxon>Hymenobacteraceae</taxon>
        <taxon>Pontibacter</taxon>
    </lineage>
</organism>
<dbReference type="AlphaFoldDB" id="A0A239IGR4"/>
<dbReference type="EMBL" id="FZOQ01000017">
    <property type="protein sequence ID" value="SNS92755.1"/>
    <property type="molecule type" value="Genomic_DNA"/>
</dbReference>